<organism evidence="2 3">
    <name type="scientific">Xylaria multiplex</name>
    <dbReference type="NCBI Taxonomy" id="323545"/>
    <lineage>
        <taxon>Eukaryota</taxon>
        <taxon>Fungi</taxon>
        <taxon>Dikarya</taxon>
        <taxon>Ascomycota</taxon>
        <taxon>Pezizomycotina</taxon>
        <taxon>Sordariomycetes</taxon>
        <taxon>Xylariomycetidae</taxon>
        <taxon>Xylariales</taxon>
        <taxon>Xylariaceae</taxon>
        <taxon>Xylaria</taxon>
    </lineage>
</organism>
<reference evidence="2 3" key="1">
    <citation type="submission" date="2019-12" db="EMBL/GenBank/DDBJ databases">
        <title>Draft genome sequence of the ascomycete Xylaria multiplex DSM 110363.</title>
        <authorList>
            <person name="Buettner E."/>
            <person name="Kellner H."/>
        </authorList>
    </citation>
    <scope>NUCLEOTIDE SEQUENCE [LARGE SCALE GENOMIC DNA]</scope>
    <source>
        <strain evidence="2 3">DSM 110363</strain>
    </source>
</reference>
<proteinExistence type="predicted"/>
<dbReference type="OrthoDB" id="69177at2759"/>
<comment type="caution">
    <text evidence="2">The sequence shown here is derived from an EMBL/GenBank/DDBJ whole genome shotgun (WGS) entry which is preliminary data.</text>
</comment>
<accession>A0A7C8J1D1</accession>
<name>A0A7C8J1D1_9PEZI</name>
<evidence type="ECO:0000313" key="3">
    <source>
        <dbReference type="Proteomes" id="UP000481858"/>
    </source>
</evidence>
<dbReference type="Proteomes" id="UP000481858">
    <property type="component" value="Unassembled WGS sequence"/>
</dbReference>
<sequence>MGNKTKAVGKQSSSHKKSDNNTSTSRRANATTGAAAAAAVTSWPPFKPELPVAELVFDTPIPTLRDQIVLLRNFWPKSLCRDYLAFLSSLPLTTTPGRPKRGEATRVNDRFQTQDAQLAQRFWLQTGLRDAVLHDAVKHLWGGEVVGLNPNLLFLVPIGTKVARSWPAKSGLSEQTFASAGKRDDEAVFTRIVNDLVTALWRKVRQFAVTKSQLPGFSSSARLHLVTRIGR</sequence>
<dbReference type="EMBL" id="WUBL01000049">
    <property type="protein sequence ID" value="KAF2968559.1"/>
    <property type="molecule type" value="Genomic_DNA"/>
</dbReference>
<dbReference type="AlphaFoldDB" id="A0A7C8J1D1"/>
<feature type="region of interest" description="Disordered" evidence="1">
    <location>
        <begin position="1"/>
        <end position="33"/>
    </location>
</feature>
<feature type="compositionally biased region" description="Low complexity" evidence="1">
    <location>
        <begin position="20"/>
        <end position="33"/>
    </location>
</feature>
<gene>
    <name evidence="2" type="ORF">GQX73_g5047</name>
</gene>
<evidence type="ECO:0000313" key="2">
    <source>
        <dbReference type="EMBL" id="KAF2968559.1"/>
    </source>
</evidence>
<protein>
    <submittedName>
        <fullName evidence="2">Uncharacterized protein</fullName>
    </submittedName>
</protein>
<keyword evidence="3" id="KW-1185">Reference proteome</keyword>
<evidence type="ECO:0000256" key="1">
    <source>
        <dbReference type="SAM" id="MobiDB-lite"/>
    </source>
</evidence>
<dbReference type="InParanoid" id="A0A7C8J1D1"/>